<name>A0ABR4PBQ5_9HELO</name>
<proteinExistence type="predicted"/>
<protein>
    <submittedName>
        <fullName evidence="1">Upf0665 family protein c</fullName>
    </submittedName>
</protein>
<dbReference type="Pfam" id="PF10294">
    <property type="entry name" value="Methyltransf_16"/>
    <property type="match status" value="1"/>
</dbReference>
<evidence type="ECO:0000313" key="1">
    <source>
        <dbReference type="EMBL" id="KAL3420592.1"/>
    </source>
</evidence>
<dbReference type="InterPro" id="IPR029063">
    <property type="entry name" value="SAM-dependent_MTases_sf"/>
</dbReference>
<dbReference type="EMBL" id="JBFCZG010000006">
    <property type="protein sequence ID" value="KAL3420592.1"/>
    <property type="molecule type" value="Genomic_DNA"/>
</dbReference>
<dbReference type="InterPro" id="IPR019410">
    <property type="entry name" value="Methyltransf_16"/>
</dbReference>
<keyword evidence="2" id="KW-1185">Reference proteome</keyword>
<accession>A0ABR4PBQ5</accession>
<dbReference type="PANTHER" id="PTHR14614:SF132">
    <property type="entry name" value="PROTEIN-LYSINE METHYLTRANSFERASE C42C1.13"/>
    <property type="match status" value="1"/>
</dbReference>
<dbReference type="SUPFAM" id="SSF53335">
    <property type="entry name" value="S-adenosyl-L-methionine-dependent methyltransferases"/>
    <property type="match status" value="1"/>
</dbReference>
<sequence>MHYIRFLKQPRLVPAAASTAAKVHAHAPGHARAETNNTTARLPNHALSSLCVSAKLTITTDLGEFFLYETVQLCATLVLEGNDGGDAQVESTTVGKIEVQWTASDGYSGLEITIPLTTTTWRKGDGRTLRMLVQPKEHEYQREEFGHFDNEQEGGVVSVRSMAIEAAEQSRVSPPLAERVFVTGEREIRIWEETGESIARHIWDAGLILSSYIASLSPSASTQQRSSPFPALPLFTSVLQKPALKVLELGAGCGIVGITLSQLYANNTQTTLTDLPEASEILSQNIAQCNLPHLKSCILDWSLPLPPHISSEAWDLVLVADCTYNPDVVPHLVRTLQSVVQQRRECLIVLAMKVRHVSELVFFDLMCERGFVVKERVRIPLLVLGQEDEEVEILSFALGDADAGT</sequence>
<dbReference type="PANTHER" id="PTHR14614">
    <property type="entry name" value="HEPATOCELLULAR CARCINOMA-ASSOCIATED ANTIGEN"/>
    <property type="match status" value="1"/>
</dbReference>
<dbReference type="Gene3D" id="3.40.50.150">
    <property type="entry name" value="Vaccinia Virus protein VP39"/>
    <property type="match status" value="1"/>
</dbReference>
<evidence type="ECO:0000313" key="2">
    <source>
        <dbReference type="Proteomes" id="UP001629113"/>
    </source>
</evidence>
<gene>
    <name evidence="1" type="ORF">PVAG01_07037</name>
</gene>
<reference evidence="1 2" key="1">
    <citation type="submission" date="2024-06" db="EMBL/GenBank/DDBJ databases">
        <title>Complete genome of Phlyctema vagabunda strain 19-DSS-EL-015.</title>
        <authorList>
            <person name="Fiorenzani C."/>
        </authorList>
    </citation>
    <scope>NUCLEOTIDE SEQUENCE [LARGE SCALE GENOMIC DNA]</scope>
    <source>
        <strain evidence="1 2">19-DSS-EL-015</strain>
    </source>
</reference>
<organism evidence="1 2">
    <name type="scientific">Phlyctema vagabunda</name>
    <dbReference type="NCBI Taxonomy" id="108571"/>
    <lineage>
        <taxon>Eukaryota</taxon>
        <taxon>Fungi</taxon>
        <taxon>Dikarya</taxon>
        <taxon>Ascomycota</taxon>
        <taxon>Pezizomycotina</taxon>
        <taxon>Leotiomycetes</taxon>
        <taxon>Helotiales</taxon>
        <taxon>Dermateaceae</taxon>
        <taxon>Phlyctema</taxon>
    </lineage>
</organism>
<comment type="caution">
    <text evidence="1">The sequence shown here is derived from an EMBL/GenBank/DDBJ whole genome shotgun (WGS) entry which is preliminary data.</text>
</comment>
<dbReference type="Proteomes" id="UP001629113">
    <property type="component" value="Unassembled WGS sequence"/>
</dbReference>